<evidence type="ECO:0000259" key="2">
    <source>
        <dbReference type="SMART" id="SM00858"/>
    </source>
</evidence>
<accession>A0ABQ1Q9N0</accession>
<dbReference type="Gene3D" id="3.90.1210.10">
    <property type="entry name" value="Antifreeze-like/N-acetylneuraminic acid synthase C-terminal domain"/>
    <property type="match status" value="1"/>
</dbReference>
<feature type="compositionally biased region" description="Basic and acidic residues" evidence="1">
    <location>
        <begin position="234"/>
        <end position="244"/>
    </location>
</feature>
<feature type="region of interest" description="Disordered" evidence="1">
    <location>
        <begin position="201"/>
        <end position="244"/>
    </location>
</feature>
<gene>
    <name evidence="3" type="ORF">GCM10011389_29810</name>
</gene>
<evidence type="ECO:0000256" key="1">
    <source>
        <dbReference type="SAM" id="MobiDB-lite"/>
    </source>
</evidence>
<organism evidence="3 4">
    <name type="scientific">Pontibacillus salipaludis</name>
    <dbReference type="NCBI Taxonomy" id="1697394"/>
    <lineage>
        <taxon>Bacteria</taxon>
        <taxon>Bacillati</taxon>
        <taxon>Bacillota</taxon>
        <taxon>Bacilli</taxon>
        <taxon>Bacillales</taxon>
        <taxon>Bacillaceae</taxon>
        <taxon>Pontibacillus</taxon>
    </lineage>
</organism>
<keyword evidence="4" id="KW-1185">Reference proteome</keyword>
<dbReference type="EMBL" id="BMIN01000014">
    <property type="protein sequence ID" value="GGD20203.1"/>
    <property type="molecule type" value="Genomic_DNA"/>
</dbReference>
<dbReference type="RefSeq" id="WP_188655102.1">
    <property type="nucleotide sequence ID" value="NZ_BMIN01000014.1"/>
</dbReference>
<protein>
    <recommendedName>
        <fullName evidence="2">SAF domain-containing protein</fullName>
    </recommendedName>
</protein>
<proteinExistence type="predicted"/>
<name>A0ABQ1Q9N0_9BACI</name>
<feature type="compositionally biased region" description="Basic and acidic residues" evidence="1">
    <location>
        <begin position="212"/>
        <end position="228"/>
    </location>
</feature>
<dbReference type="Pfam" id="PF13144">
    <property type="entry name" value="ChapFlgA"/>
    <property type="match status" value="1"/>
</dbReference>
<dbReference type="Proteomes" id="UP000642571">
    <property type="component" value="Unassembled WGS sequence"/>
</dbReference>
<evidence type="ECO:0000313" key="3">
    <source>
        <dbReference type="EMBL" id="GGD20203.1"/>
    </source>
</evidence>
<feature type="domain" description="SAF" evidence="2">
    <location>
        <begin position="41"/>
        <end position="103"/>
    </location>
</feature>
<comment type="caution">
    <text evidence="3">The sequence shown here is derived from an EMBL/GenBank/DDBJ whole genome shotgun (WGS) entry which is preliminary data.</text>
</comment>
<reference evidence="4" key="1">
    <citation type="journal article" date="2019" name="Int. J. Syst. Evol. Microbiol.">
        <title>The Global Catalogue of Microorganisms (GCM) 10K type strain sequencing project: providing services to taxonomists for standard genome sequencing and annotation.</title>
        <authorList>
            <consortium name="The Broad Institute Genomics Platform"/>
            <consortium name="The Broad Institute Genome Sequencing Center for Infectious Disease"/>
            <person name="Wu L."/>
            <person name="Ma J."/>
        </authorList>
    </citation>
    <scope>NUCLEOTIDE SEQUENCE [LARGE SCALE GENOMIC DNA]</scope>
    <source>
        <strain evidence="4">CGMCC 1.15353</strain>
    </source>
</reference>
<dbReference type="SMART" id="SM00858">
    <property type="entry name" value="SAF"/>
    <property type="match status" value="1"/>
</dbReference>
<evidence type="ECO:0000313" key="4">
    <source>
        <dbReference type="Proteomes" id="UP000642571"/>
    </source>
</evidence>
<dbReference type="CDD" id="cd11614">
    <property type="entry name" value="SAF_CpaB_FlgA_like"/>
    <property type="match status" value="1"/>
</dbReference>
<dbReference type="InterPro" id="IPR017585">
    <property type="entry name" value="SAF_FlgA"/>
</dbReference>
<sequence length="244" mass="27523">MLESKRRAIIFFSIAIVLAGTSGFLVLQKVQALNSNLGTMVQVFVANENISSRDAITPNNIRTEEIPQKYLRDEHITNEQDLMNKVTVVPLSEGDVITKNLLKQVSTVTEEDNRLITIMSSERVTFDEPLLALDRVDIIVSHEFEGESKTEVFMEDVKVAKVAKKDGEFAGVQVEVPFEKVPRLIHMQNYADSTRIVKANVGQSAAAVQQEKQSEEEQKPKDEKKEEQSTEEDKETKEKQDGEE</sequence>
<dbReference type="InterPro" id="IPR013974">
    <property type="entry name" value="SAF"/>
</dbReference>